<gene>
    <name evidence="4" type="ORF">GGQ59_002282</name>
</gene>
<keyword evidence="2" id="KW-1133">Transmembrane helix</keyword>
<keyword evidence="5" id="KW-1185">Reference proteome</keyword>
<name>A0A840I645_9PROT</name>
<keyword evidence="2" id="KW-0472">Membrane</keyword>
<reference evidence="4 5" key="1">
    <citation type="submission" date="2020-08" db="EMBL/GenBank/DDBJ databases">
        <title>Genomic Encyclopedia of Type Strains, Phase IV (KMG-IV): sequencing the most valuable type-strain genomes for metagenomic binning, comparative biology and taxonomic classification.</title>
        <authorList>
            <person name="Goeker M."/>
        </authorList>
    </citation>
    <scope>NUCLEOTIDE SEQUENCE [LARGE SCALE GENOMIC DNA]</scope>
    <source>
        <strain evidence="4 5">DSM 102850</strain>
    </source>
</reference>
<dbReference type="EMBL" id="JACHOB010000005">
    <property type="protein sequence ID" value="MBB4659741.1"/>
    <property type="molecule type" value="Genomic_DNA"/>
</dbReference>
<keyword evidence="2" id="KW-0812">Transmembrane</keyword>
<dbReference type="AlphaFoldDB" id="A0A840I645"/>
<dbReference type="Proteomes" id="UP000563524">
    <property type="component" value="Unassembled WGS sequence"/>
</dbReference>
<evidence type="ECO:0000256" key="2">
    <source>
        <dbReference type="SAM" id="Phobius"/>
    </source>
</evidence>
<organism evidence="4 5">
    <name type="scientific">Parvularcula dongshanensis</name>
    <dbReference type="NCBI Taxonomy" id="1173995"/>
    <lineage>
        <taxon>Bacteria</taxon>
        <taxon>Pseudomonadati</taxon>
        <taxon>Pseudomonadota</taxon>
        <taxon>Alphaproteobacteria</taxon>
        <taxon>Parvularculales</taxon>
        <taxon>Parvularculaceae</taxon>
        <taxon>Parvularcula</taxon>
    </lineage>
</organism>
<accession>A0A840I645</accession>
<sequence>MSETYETQAPPPPSDRSRYAAPRRSHAVRGTVVTLIKLIVACLVVGFLLALLGVNPVELWQSLWRAAVEGVRNVFDFGTDGIALVLGLIATGAVVVLPIWLVTRLLKMRGR</sequence>
<protein>
    <submittedName>
        <fullName evidence="4">ABC-type uncharacterized transport system permease subunit</fullName>
    </submittedName>
</protein>
<feature type="domain" description="DUF6460" evidence="3">
    <location>
        <begin position="74"/>
        <end position="109"/>
    </location>
</feature>
<comment type="caution">
    <text evidence="4">The sequence shown here is derived from an EMBL/GenBank/DDBJ whole genome shotgun (WGS) entry which is preliminary data.</text>
</comment>
<feature type="transmembrane region" description="Helical" evidence="2">
    <location>
        <begin position="32"/>
        <end position="54"/>
    </location>
</feature>
<evidence type="ECO:0000313" key="5">
    <source>
        <dbReference type="Proteomes" id="UP000563524"/>
    </source>
</evidence>
<evidence type="ECO:0000256" key="1">
    <source>
        <dbReference type="SAM" id="MobiDB-lite"/>
    </source>
</evidence>
<evidence type="ECO:0000259" key="3">
    <source>
        <dbReference type="Pfam" id="PF20061"/>
    </source>
</evidence>
<dbReference type="RefSeq" id="WP_183818655.1">
    <property type="nucleotide sequence ID" value="NZ_JACHOB010000005.1"/>
</dbReference>
<feature type="region of interest" description="Disordered" evidence="1">
    <location>
        <begin position="1"/>
        <end position="22"/>
    </location>
</feature>
<proteinExistence type="predicted"/>
<dbReference type="Pfam" id="PF20061">
    <property type="entry name" value="DUF6460"/>
    <property type="match status" value="1"/>
</dbReference>
<feature type="transmembrane region" description="Helical" evidence="2">
    <location>
        <begin position="82"/>
        <end position="102"/>
    </location>
</feature>
<evidence type="ECO:0000313" key="4">
    <source>
        <dbReference type="EMBL" id="MBB4659741.1"/>
    </source>
</evidence>
<dbReference type="InterPro" id="IPR045594">
    <property type="entry name" value="DUF6460"/>
</dbReference>